<dbReference type="Proteomes" id="UP000011721">
    <property type="component" value="Chromosome"/>
</dbReference>
<accession>M1PRS9</accession>
<evidence type="ECO:0000313" key="1">
    <source>
        <dbReference type="EMBL" id="AGF79056.1"/>
    </source>
</evidence>
<dbReference type="STRING" id="1167006.UWK_02520"/>
<protein>
    <recommendedName>
        <fullName evidence="3">Zinc-ribbon domain-containing protein</fullName>
    </recommendedName>
</protein>
<keyword evidence="2" id="KW-1185">Reference proteome</keyword>
<proteinExistence type="predicted"/>
<dbReference type="EMBL" id="CP003985">
    <property type="protein sequence ID" value="AGF79056.1"/>
    <property type="molecule type" value="Genomic_DNA"/>
</dbReference>
<evidence type="ECO:0008006" key="3">
    <source>
        <dbReference type="Google" id="ProtNLM"/>
    </source>
</evidence>
<organism evidence="1 2">
    <name type="scientific">Desulfocapsa sulfexigens (strain DSM 10523 / SB164P1)</name>
    <dbReference type="NCBI Taxonomy" id="1167006"/>
    <lineage>
        <taxon>Bacteria</taxon>
        <taxon>Pseudomonadati</taxon>
        <taxon>Thermodesulfobacteriota</taxon>
        <taxon>Desulfobulbia</taxon>
        <taxon>Desulfobulbales</taxon>
        <taxon>Desulfocapsaceae</taxon>
        <taxon>Desulfocapsa</taxon>
    </lineage>
</organism>
<gene>
    <name evidence="1" type="ordered locus">UWK_02520</name>
</gene>
<dbReference type="KEGG" id="dsf:UWK_02520"/>
<dbReference type="RefSeq" id="WP_015404742.1">
    <property type="nucleotide sequence ID" value="NC_020304.1"/>
</dbReference>
<dbReference type="HOGENOM" id="CLU_1545177_0_0_7"/>
<sequence length="173" mass="18631">MRYIDPDLKYCPQCDEEYREEIISCASCGVPLITGTERQAAEEAAKIKLASRSMDISPDDELVNIRKGPLGEMKQLQALLGSENIPSLVAGEKSNCGKGCCGGDMYLQIKRADGEDAMEVLAQEFKRTTALDSHDLSNVHAVFDTGAAKSTCPACGTMFSTSESTCPDCGLCF</sequence>
<dbReference type="AlphaFoldDB" id="M1PRS9"/>
<reference evidence="2" key="1">
    <citation type="journal article" date="2013" name="Stand. Genomic Sci.">
        <title>Complete genome sequence of Desulfocapsa sulfexigens, a marine deltaproteobacterium specialized in disproportionating inorganic sulfur compounds.</title>
        <authorList>
            <person name="Finster K.W."/>
            <person name="Kjeldsen K.U."/>
            <person name="Kube M."/>
            <person name="Reinhardt R."/>
            <person name="Mussmann M."/>
            <person name="Amann R."/>
            <person name="Schreiber L."/>
        </authorList>
    </citation>
    <scope>NUCLEOTIDE SEQUENCE [LARGE SCALE GENOMIC DNA]</scope>
    <source>
        <strain evidence="2">DSM 10523 / SB164P1</strain>
    </source>
</reference>
<dbReference type="OrthoDB" id="5431325at2"/>
<name>M1PRS9_DESSD</name>
<evidence type="ECO:0000313" key="2">
    <source>
        <dbReference type="Proteomes" id="UP000011721"/>
    </source>
</evidence>